<sequence length="356" mass="40596">MTNIIKEDVMKTTMKQIADLHGVSINAVSLALNNKPGVSNEMRSKILKTAEEMGYLESKEKYIRTFSRTNLCVMMQKIYSEDMNFYGRILYAVTEEAKKNGYDILMNFFDDSNLEVPTMISERRVAGIIIIGKIKDENIEKLQKYYRPVVLVDHASLTKSIDSILTDNKLGGFIVTKYLIDKGFKKIGFFGELDYSLSIKERFFGFREAIGILKNNQELKNTSVDKYIQKYSVTDDIEDAVLSSDIMKIIQCIKKLKQLPEVFICSNDKAAILLLMALQSLGYHAPEDISLVGFDNIDMCEKVNPKLTTVNVNKDMMGKRAVQRVIYRISHKNCVSENTVINVELIERDSVRLPSK</sequence>
<dbReference type="CDD" id="cd01392">
    <property type="entry name" value="HTH_LacI"/>
    <property type="match status" value="1"/>
</dbReference>
<accession>A0A1M6TBW6</accession>
<keyword evidence="1" id="KW-0678">Repressor</keyword>
<name>A0A1M6TBW6_9FIRM</name>
<evidence type="ECO:0000256" key="4">
    <source>
        <dbReference type="ARBA" id="ARBA00023163"/>
    </source>
</evidence>
<keyword evidence="7" id="KW-1185">Reference proteome</keyword>
<feature type="domain" description="HTH lacI-type" evidence="5">
    <location>
        <begin position="12"/>
        <end position="55"/>
    </location>
</feature>
<organism evidence="6 7">
    <name type="scientific">Anaerocolumna jejuensis DSM 15929</name>
    <dbReference type="NCBI Taxonomy" id="1121322"/>
    <lineage>
        <taxon>Bacteria</taxon>
        <taxon>Bacillati</taxon>
        <taxon>Bacillota</taxon>
        <taxon>Clostridia</taxon>
        <taxon>Lachnospirales</taxon>
        <taxon>Lachnospiraceae</taxon>
        <taxon>Anaerocolumna</taxon>
    </lineage>
</organism>
<dbReference type="GO" id="GO:0000976">
    <property type="term" value="F:transcription cis-regulatory region binding"/>
    <property type="evidence" value="ECO:0007669"/>
    <property type="project" value="TreeGrafter"/>
</dbReference>
<dbReference type="GO" id="GO:0003700">
    <property type="term" value="F:DNA-binding transcription factor activity"/>
    <property type="evidence" value="ECO:0007669"/>
    <property type="project" value="TreeGrafter"/>
</dbReference>
<evidence type="ECO:0000256" key="1">
    <source>
        <dbReference type="ARBA" id="ARBA00022491"/>
    </source>
</evidence>
<keyword evidence="4" id="KW-0804">Transcription</keyword>
<keyword evidence="2" id="KW-0805">Transcription regulation</keyword>
<dbReference type="SMART" id="SM00354">
    <property type="entry name" value="HTH_LACI"/>
    <property type="match status" value="1"/>
</dbReference>
<reference evidence="6 7" key="1">
    <citation type="submission" date="2016-11" db="EMBL/GenBank/DDBJ databases">
        <authorList>
            <person name="Jaros S."/>
            <person name="Januszkiewicz K."/>
            <person name="Wedrychowicz H."/>
        </authorList>
    </citation>
    <scope>NUCLEOTIDE SEQUENCE [LARGE SCALE GENOMIC DNA]</scope>
    <source>
        <strain evidence="6 7">DSM 15929</strain>
    </source>
</reference>
<keyword evidence="3" id="KW-0238">DNA-binding</keyword>
<dbReference type="EMBL" id="FRAC01000013">
    <property type="protein sequence ID" value="SHK54485.1"/>
    <property type="molecule type" value="Genomic_DNA"/>
</dbReference>
<dbReference type="SUPFAM" id="SSF53822">
    <property type="entry name" value="Periplasmic binding protein-like I"/>
    <property type="match status" value="1"/>
</dbReference>
<evidence type="ECO:0000313" key="6">
    <source>
        <dbReference type="EMBL" id="SHK54485.1"/>
    </source>
</evidence>
<protein>
    <submittedName>
        <fullName evidence="6">Transcriptional regulator, LacI family</fullName>
    </submittedName>
</protein>
<dbReference type="Gene3D" id="3.40.50.2300">
    <property type="match status" value="2"/>
</dbReference>
<dbReference type="InterPro" id="IPR000843">
    <property type="entry name" value="HTH_LacI"/>
</dbReference>
<dbReference type="Pfam" id="PF13377">
    <property type="entry name" value="Peripla_BP_3"/>
    <property type="match status" value="1"/>
</dbReference>
<dbReference type="PROSITE" id="PS50932">
    <property type="entry name" value="HTH_LACI_2"/>
    <property type="match status" value="1"/>
</dbReference>
<dbReference type="STRING" id="1121322.SAMN02745136_02736"/>
<dbReference type="InterPro" id="IPR028082">
    <property type="entry name" value="Peripla_BP_I"/>
</dbReference>
<dbReference type="PANTHER" id="PTHR30146">
    <property type="entry name" value="LACI-RELATED TRANSCRIPTIONAL REPRESSOR"/>
    <property type="match status" value="1"/>
</dbReference>
<dbReference type="InterPro" id="IPR010982">
    <property type="entry name" value="Lambda_DNA-bd_dom_sf"/>
</dbReference>
<dbReference type="Proteomes" id="UP000184386">
    <property type="component" value="Unassembled WGS sequence"/>
</dbReference>
<dbReference type="Gene3D" id="1.10.260.40">
    <property type="entry name" value="lambda repressor-like DNA-binding domains"/>
    <property type="match status" value="1"/>
</dbReference>
<evidence type="ECO:0000259" key="5">
    <source>
        <dbReference type="PROSITE" id="PS50932"/>
    </source>
</evidence>
<dbReference type="OrthoDB" id="2026446at2"/>
<evidence type="ECO:0000256" key="2">
    <source>
        <dbReference type="ARBA" id="ARBA00023015"/>
    </source>
</evidence>
<dbReference type="AlphaFoldDB" id="A0A1M6TBW6"/>
<dbReference type="Pfam" id="PF00356">
    <property type="entry name" value="LacI"/>
    <property type="match status" value="1"/>
</dbReference>
<dbReference type="SUPFAM" id="SSF47413">
    <property type="entry name" value="lambda repressor-like DNA-binding domains"/>
    <property type="match status" value="1"/>
</dbReference>
<evidence type="ECO:0000256" key="3">
    <source>
        <dbReference type="ARBA" id="ARBA00023125"/>
    </source>
</evidence>
<dbReference type="InterPro" id="IPR046335">
    <property type="entry name" value="LacI/GalR-like_sensor"/>
</dbReference>
<gene>
    <name evidence="6" type="ORF">SAMN02745136_02736</name>
</gene>
<evidence type="ECO:0000313" key="7">
    <source>
        <dbReference type="Proteomes" id="UP000184386"/>
    </source>
</evidence>
<dbReference type="PANTHER" id="PTHR30146:SF148">
    <property type="entry name" value="HTH-TYPE TRANSCRIPTIONAL REPRESSOR PURR-RELATED"/>
    <property type="match status" value="1"/>
</dbReference>
<proteinExistence type="predicted"/>